<dbReference type="RefSeq" id="WP_207111175.1">
    <property type="nucleotide sequence ID" value="NZ_JAFLWD010000004.1"/>
</dbReference>
<dbReference type="Proteomes" id="UP000664632">
    <property type="component" value="Unassembled WGS sequence"/>
</dbReference>
<dbReference type="PANTHER" id="PTHR33969:SF2">
    <property type="entry name" value="SEGREGATION AND CONDENSATION PROTEIN A"/>
    <property type="match status" value="1"/>
</dbReference>
<dbReference type="InterPro" id="IPR003768">
    <property type="entry name" value="ScpA"/>
</dbReference>
<accession>A0ABS3GVN6</accession>
<reference evidence="4 5" key="1">
    <citation type="submission" date="2021-03" db="EMBL/GenBank/DDBJ databases">
        <title>Enterococcal diversity collection.</title>
        <authorList>
            <person name="Gilmore M.S."/>
            <person name="Schwartzman J."/>
            <person name="Van Tyne D."/>
            <person name="Martin M."/>
            <person name="Earl A.M."/>
            <person name="Manson A.L."/>
            <person name="Straub T."/>
            <person name="Salamzade R."/>
            <person name="Saavedra J."/>
            <person name="Lebreton F."/>
            <person name="Prichula J."/>
            <person name="Schaufler K."/>
            <person name="Gaca A."/>
            <person name="Sgardioli B."/>
            <person name="Wagenaar J."/>
            <person name="Strong T."/>
        </authorList>
    </citation>
    <scope>NUCLEOTIDE SEQUENCE [LARGE SCALE GENOMIC DNA]</scope>
    <source>
        <strain evidence="4 5">DIV0869a</strain>
    </source>
</reference>
<dbReference type="Pfam" id="PF02616">
    <property type="entry name" value="SMC_ScpA"/>
    <property type="match status" value="1"/>
</dbReference>
<dbReference type="NCBIfam" id="NF000995">
    <property type="entry name" value="PRK00104.1-4"/>
    <property type="match status" value="1"/>
</dbReference>
<dbReference type="HAMAP" id="MF_01805">
    <property type="entry name" value="ScpA"/>
    <property type="match status" value="1"/>
</dbReference>
<comment type="subunit">
    <text evidence="3">Component of a cohesin-like complex composed of ScpA, ScpB and the Smc homodimer, in which ScpA and ScpB bind to the head domain of Smc. The presence of the three proteins is required for the association of the complex with DNA.</text>
</comment>
<keyword evidence="3" id="KW-0131">Cell cycle</keyword>
<keyword evidence="1 3" id="KW-0159">Chromosome partition</keyword>
<dbReference type="Gene3D" id="1.10.10.580">
    <property type="entry name" value="Structural maintenance of chromosome 1. Chain E"/>
    <property type="match status" value="1"/>
</dbReference>
<protein>
    <recommendedName>
        <fullName evidence="2 3">Segregation and condensation protein A</fullName>
    </recommendedName>
</protein>
<evidence type="ECO:0000256" key="2">
    <source>
        <dbReference type="ARBA" id="ARBA00044777"/>
    </source>
</evidence>
<organism evidence="4 5">
    <name type="scientific">Candidatus Enterococcus ikei</name>
    <dbReference type="NCBI Taxonomy" id="2815326"/>
    <lineage>
        <taxon>Bacteria</taxon>
        <taxon>Bacillati</taxon>
        <taxon>Bacillota</taxon>
        <taxon>Bacilli</taxon>
        <taxon>Lactobacillales</taxon>
        <taxon>Enterococcaceae</taxon>
        <taxon>Enterococcus</taxon>
    </lineage>
</organism>
<keyword evidence="3" id="KW-0132">Cell division</keyword>
<gene>
    <name evidence="3" type="primary">scpA</name>
    <name evidence="4" type="ORF">JZO69_01650</name>
</gene>
<dbReference type="PANTHER" id="PTHR33969">
    <property type="entry name" value="SEGREGATION AND CONDENSATION PROTEIN A"/>
    <property type="match status" value="1"/>
</dbReference>
<comment type="caution">
    <text evidence="4">The sequence shown here is derived from an EMBL/GenBank/DDBJ whole genome shotgun (WGS) entry which is preliminary data.</text>
</comment>
<evidence type="ECO:0000313" key="5">
    <source>
        <dbReference type="Proteomes" id="UP000664632"/>
    </source>
</evidence>
<name>A0ABS3GVN6_9ENTE</name>
<evidence type="ECO:0000256" key="3">
    <source>
        <dbReference type="HAMAP-Rule" id="MF_01805"/>
    </source>
</evidence>
<comment type="similarity">
    <text evidence="3">Belongs to the ScpA family.</text>
</comment>
<proteinExistence type="inferred from homology"/>
<sequence>MQEINVKLDVFEGPLDLLLHLIQKLEIDIYDIPIAAVTEQYMNYIHTMKTLELEIAGEYIVMAATLMAIKSKMLLPKQEFEVFEEDEILSGEDPRDALVAQLLEYRKFKYAAGLLHEKESERSLYYTKEPMDIDEYKEDNPFLEPNQLNTIDLFLAFHAMLEKKKSRQPVETTVTGDDVSIEEKITTISEKMCQIDRDTPVNFESFFTSYSKQEIVTTFMALLELMKKGTVHVEQEGNYSTILLYNTSAEIESSTEETA</sequence>
<comment type="subcellular location">
    <subcellularLocation>
        <location evidence="3">Cytoplasm</location>
    </subcellularLocation>
    <text evidence="3">Associated with two foci at the outer edges of the nucleoid region in young cells, and at four foci within both cell halves in older cells.</text>
</comment>
<dbReference type="InterPro" id="IPR023093">
    <property type="entry name" value="ScpA-like_C"/>
</dbReference>
<evidence type="ECO:0000313" key="4">
    <source>
        <dbReference type="EMBL" id="MBO0439064.1"/>
    </source>
</evidence>
<keyword evidence="5" id="KW-1185">Reference proteome</keyword>
<dbReference type="EMBL" id="JAFLWD010000004">
    <property type="protein sequence ID" value="MBO0439064.1"/>
    <property type="molecule type" value="Genomic_DNA"/>
</dbReference>
<comment type="function">
    <text evidence="3">Participates in chromosomal partition during cell division. May act via the formation of a condensin-like complex containing Smc and ScpB that pull DNA away from mid-cell into both cell halves.</text>
</comment>
<evidence type="ECO:0000256" key="1">
    <source>
        <dbReference type="ARBA" id="ARBA00022829"/>
    </source>
</evidence>
<keyword evidence="3" id="KW-0963">Cytoplasm</keyword>
<dbReference type="Gene3D" id="6.10.250.2410">
    <property type="match status" value="1"/>
</dbReference>